<dbReference type="EMBL" id="KX699509">
    <property type="protein sequence ID" value="APD73465.1"/>
    <property type="molecule type" value="Genomic_DNA"/>
</dbReference>
<feature type="domain" description="Trypanosome variant surface glycoprotein B-type N-terminal" evidence="11">
    <location>
        <begin position="20"/>
        <end position="376"/>
    </location>
</feature>
<evidence type="ECO:0000256" key="4">
    <source>
        <dbReference type="ARBA" id="ARBA00022622"/>
    </source>
</evidence>
<dbReference type="Pfam" id="PF13206">
    <property type="entry name" value="VSG_B"/>
    <property type="match status" value="1"/>
</dbReference>
<dbReference type="VEuPathDB" id="TriTrypDB:Tb427_000479200"/>
<evidence type="ECO:0000256" key="8">
    <source>
        <dbReference type="ARBA" id="ARBA00023288"/>
    </source>
</evidence>
<feature type="signal peptide" evidence="10">
    <location>
        <begin position="1"/>
        <end position="29"/>
    </location>
</feature>
<dbReference type="InterPro" id="IPR025932">
    <property type="entry name" value="Trypano_VSG_B_N_dom"/>
</dbReference>
<feature type="chain" id="PRO_5012655975" evidence="10">
    <location>
        <begin position="30"/>
        <end position="452"/>
    </location>
</feature>
<reference evidence="12" key="1">
    <citation type="submission" date="2016-08" db="EMBL/GenBank/DDBJ databases">
        <title>VSG repertoire of Trypanosoma brucei EATRO 1125.</title>
        <authorList>
            <person name="Cross G.A."/>
        </authorList>
    </citation>
    <scope>NUCLEOTIDE SEQUENCE</scope>
    <source>
        <strain evidence="12">EATRO 1125</strain>
    </source>
</reference>
<keyword evidence="3" id="KW-1003">Cell membrane</keyword>
<evidence type="ECO:0000256" key="9">
    <source>
        <dbReference type="SAM" id="MobiDB-lite"/>
    </source>
</evidence>
<organism evidence="12">
    <name type="scientific">Trypanosoma brucei</name>
    <dbReference type="NCBI Taxonomy" id="5691"/>
    <lineage>
        <taxon>Eukaryota</taxon>
        <taxon>Discoba</taxon>
        <taxon>Euglenozoa</taxon>
        <taxon>Kinetoplastea</taxon>
        <taxon>Metakinetoplastina</taxon>
        <taxon>Trypanosomatida</taxon>
        <taxon>Trypanosomatidae</taxon>
        <taxon>Trypanosoma</taxon>
    </lineage>
</organism>
<evidence type="ECO:0000313" key="12">
    <source>
        <dbReference type="EMBL" id="APD73465.1"/>
    </source>
</evidence>
<dbReference type="GO" id="GO:0005886">
    <property type="term" value="C:plasma membrane"/>
    <property type="evidence" value="ECO:0007669"/>
    <property type="project" value="UniProtKB-SubCell"/>
</dbReference>
<evidence type="ECO:0000256" key="5">
    <source>
        <dbReference type="ARBA" id="ARBA00022729"/>
    </source>
</evidence>
<keyword evidence="8" id="KW-0449">Lipoprotein</keyword>
<dbReference type="AlphaFoldDB" id="A0A1J0R6J5"/>
<protein>
    <submittedName>
        <fullName evidence="12">Variant surface glycoprotein 1125.1226</fullName>
    </submittedName>
</protein>
<sequence length="452" mass="48100">MKPVQHGAICTTVNLFALVLLTRLNCASAAKPDAGLNAAHFLALCKAVRVAKSTLPTPAAGANLEDLSTVAAAVAVSLSDHKEIVVKAEKQENKGPVFPAGSSENTTCSAYSWPFCKRGAEYLKTNNKNFEIQTWLSENKSPSITRKLNTTLATFLKTMAGRKQIQLDQTVRKINGLLNDALEGEGSEKTSTNLSGSPNRETACGKISGTTKTAGTLAGKSLKADIMCLCAMEPSGDKEPAVCTTAKPALSVENSGAKDLQPDWEILKKACGTPVSKEGLTTAHLTSLTEDLTQLIMTGKGENNKHPNVLGALNNGGETSCNGNANAQYGVCVIYETEAGTNQAKNLKWMAVLKAEATTLAQLNEQRKQENSLKIALVALNTTLANIATGEEPLNQQNIQQTDADDSSKQLAAKIQKCNEAKDDQEACKKLEDKGCVFNPKGEKDKKCTLSE</sequence>
<proteinExistence type="predicted"/>
<keyword evidence="7" id="KW-0325">Glycoprotein</keyword>
<feature type="region of interest" description="Disordered" evidence="9">
    <location>
        <begin position="182"/>
        <end position="207"/>
    </location>
</feature>
<evidence type="ECO:0000256" key="3">
    <source>
        <dbReference type="ARBA" id="ARBA00022475"/>
    </source>
</evidence>
<keyword evidence="4" id="KW-0336">GPI-anchor</keyword>
<evidence type="ECO:0000256" key="1">
    <source>
        <dbReference type="ARBA" id="ARBA00002523"/>
    </source>
</evidence>
<comment type="subcellular location">
    <subcellularLocation>
        <location evidence="2">Cell membrane</location>
        <topology evidence="2">Lipid-anchor</topology>
        <topology evidence="2">GPI-anchor</topology>
    </subcellularLocation>
</comment>
<name>A0A1J0R6J5_9TRYP</name>
<evidence type="ECO:0000259" key="11">
    <source>
        <dbReference type="Pfam" id="PF13206"/>
    </source>
</evidence>
<evidence type="ECO:0000256" key="2">
    <source>
        <dbReference type="ARBA" id="ARBA00004609"/>
    </source>
</evidence>
<keyword evidence="6" id="KW-0472">Membrane</keyword>
<evidence type="ECO:0000256" key="6">
    <source>
        <dbReference type="ARBA" id="ARBA00023136"/>
    </source>
</evidence>
<accession>A0A1J0R6J5</accession>
<comment type="function">
    <text evidence="1">VSG forms a coat on the surface of the parasite. The trypanosome evades the immune response of the host by expressing a series of antigenically distinct VSGs from an estimated 1000 VSG genes.</text>
</comment>
<keyword evidence="5 10" id="KW-0732">Signal</keyword>
<evidence type="ECO:0000256" key="10">
    <source>
        <dbReference type="SAM" id="SignalP"/>
    </source>
</evidence>
<feature type="compositionally biased region" description="Polar residues" evidence="9">
    <location>
        <begin position="189"/>
        <end position="200"/>
    </location>
</feature>
<dbReference type="GO" id="GO:0098552">
    <property type="term" value="C:side of membrane"/>
    <property type="evidence" value="ECO:0007669"/>
    <property type="project" value="UniProtKB-KW"/>
</dbReference>
<evidence type="ECO:0000256" key="7">
    <source>
        <dbReference type="ARBA" id="ARBA00023180"/>
    </source>
</evidence>